<reference evidence="2" key="1">
    <citation type="submission" date="2005-09" db="EMBL/GenBank/DDBJ databases">
        <title>Annotation of the Aspergillus terreus NIH2624 genome.</title>
        <authorList>
            <person name="Birren B.W."/>
            <person name="Lander E.S."/>
            <person name="Galagan J.E."/>
            <person name="Nusbaum C."/>
            <person name="Devon K."/>
            <person name="Henn M."/>
            <person name="Ma L.-J."/>
            <person name="Jaffe D.B."/>
            <person name="Butler J."/>
            <person name="Alvarez P."/>
            <person name="Gnerre S."/>
            <person name="Grabherr M."/>
            <person name="Kleber M."/>
            <person name="Mauceli E.W."/>
            <person name="Brockman W."/>
            <person name="Rounsley S."/>
            <person name="Young S.K."/>
            <person name="LaButti K."/>
            <person name="Pushparaj V."/>
            <person name="DeCaprio D."/>
            <person name="Crawford M."/>
            <person name="Koehrsen M."/>
            <person name="Engels R."/>
            <person name="Montgomery P."/>
            <person name="Pearson M."/>
            <person name="Howarth C."/>
            <person name="Larson L."/>
            <person name="Luoma S."/>
            <person name="White J."/>
            <person name="Alvarado L."/>
            <person name="Kodira C.D."/>
            <person name="Zeng Q."/>
            <person name="Oleary S."/>
            <person name="Yandava C."/>
            <person name="Denning D.W."/>
            <person name="Nierman W.C."/>
            <person name="Milne T."/>
            <person name="Madden K."/>
        </authorList>
    </citation>
    <scope>NUCLEOTIDE SEQUENCE [LARGE SCALE GENOMIC DNA]</scope>
    <source>
        <strain evidence="2">NIH 2624 / FGSC A1156</strain>
    </source>
</reference>
<dbReference type="OrthoDB" id="5402897at2759"/>
<dbReference type="EMBL" id="CH476610">
    <property type="protein sequence ID" value="EAU29311.1"/>
    <property type="molecule type" value="Genomic_DNA"/>
</dbReference>
<dbReference type="HOGENOM" id="CLU_143600_0_0_1"/>
<accession>Q0C7M0</accession>
<dbReference type="Proteomes" id="UP000007963">
    <property type="component" value="Unassembled WGS sequence"/>
</dbReference>
<name>Q0C7M0_ASPTN</name>
<gene>
    <name evidence="1" type="ORF">ATEG_10314</name>
</gene>
<dbReference type="GeneID" id="4354611"/>
<evidence type="ECO:0000313" key="1">
    <source>
        <dbReference type="EMBL" id="EAU29311.1"/>
    </source>
</evidence>
<organism evidence="1 2">
    <name type="scientific">Aspergillus terreus (strain NIH 2624 / FGSC A1156)</name>
    <dbReference type="NCBI Taxonomy" id="341663"/>
    <lineage>
        <taxon>Eukaryota</taxon>
        <taxon>Fungi</taxon>
        <taxon>Dikarya</taxon>
        <taxon>Ascomycota</taxon>
        <taxon>Pezizomycotina</taxon>
        <taxon>Eurotiomycetes</taxon>
        <taxon>Eurotiomycetidae</taxon>
        <taxon>Eurotiales</taxon>
        <taxon>Aspergillaceae</taxon>
        <taxon>Aspergillus</taxon>
        <taxon>Aspergillus subgen. Circumdati</taxon>
    </lineage>
</organism>
<sequence>MASVPLSFGGAVNIAVRKVREDYPKAQLLVALATTPNDQYVDSPRGFSHLKVVFNDGGSGSVIIESTVWGEFGPSVHIDSPILGNAVIPWPVQMDAPEADTLLKDAGYTLPYNSLALHQPVYPGMNEPYYDFNLKDEGSVFVGTSTHKVFPPGRETSAKVESSLKQLRTLGE</sequence>
<protein>
    <submittedName>
        <fullName evidence="1">Uncharacterized protein</fullName>
    </submittedName>
</protein>
<dbReference type="VEuPathDB" id="FungiDB:ATEG_10314"/>
<dbReference type="RefSeq" id="XP_001218662.1">
    <property type="nucleotide sequence ID" value="XM_001218661.1"/>
</dbReference>
<dbReference type="AlphaFoldDB" id="Q0C7M0"/>
<dbReference type="OMA" id="DEPYYIF"/>
<evidence type="ECO:0000313" key="2">
    <source>
        <dbReference type="Proteomes" id="UP000007963"/>
    </source>
</evidence>
<proteinExistence type="predicted"/>